<dbReference type="Gene3D" id="1.20.1290.10">
    <property type="entry name" value="AhpD-like"/>
    <property type="match status" value="1"/>
</dbReference>
<comment type="caution">
    <text evidence="2">The sequence shown here is derived from an EMBL/GenBank/DDBJ whole genome shotgun (WGS) entry which is preliminary data.</text>
</comment>
<dbReference type="InterPro" id="IPR003779">
    <property type="entry name" value="CMD-like"/>
</dbReference>
<sequence>MTATSPRVEPVPIEKWSTRAREMLLGRVRRADKYLSAEPGTIRTPNILGMLGHHEELGAAWLAYNGVLLDRPLLDPRWRELAVLRVAWRTRSAYEWGQHVRLARELGISEEQIEDVACGETAHWPRPEQLVLAATDELIDRYRVDDPTWAGLTRHLDTPQLLELLFVVGSYLCLALVFNSVDLRPDPGTDTGAVPEVPDWEE</sequence>
<dbReference type="InterPro" id="IPR029032">
    <property type="entry name" value="AhpD-like"/>
</dbReference>
<proteinExistence type="predicted"/>
<name>A0ABW7VT02_9NOCA</name>
<dbReference type="RefSeq" id="WP_357412948.1">
    <property type="nucleotide sequence ID" value="NZ_JBFAAV010000002.1"/>
</dbReference>
<feature type="domain" description="Carboxymuconolactone decarboxylase-like" evidence="1">
    <location>
        <begin position="56"/>
        <end position="117"/>
    </location>
</feature>
<dbReference type="Pfam" id="PF02627">
    <property type="entry name" value="CMD"/>
    <property type="match status" value="1"/>
</dbReference>
<accession>A0ABW7VT02</accession>
<keyword evidence="3" id="KW-1185">Reference proteome</keyword>
<dbReference type="EMBL" id="JBIRYL010000001">
    <property type="protein sequence ID" value="MFI2229709.1"/>
    <property type="molecule type" value="Genomic_DNA"/>
</dbReference>
<dbReference type="Proteomes" id="UP001611494">
    <property type="component" value="Unassembled WGS sequence"/>
</dbReference>
<evidence type="ECO:0000259" key="1">
    <source>
        <dbReference type="Pfam" id="PF02627"/>
    </source>
</evidence>
<dbReference type="SUPFAM" id="SSF69118">
    <property type="entry name" value="AhpD-like"/>
    <property type="match status" value="1"/>
</dbReference>
<protein>
    <submittedName>
        <fullName evidence="2">Carboxymuconolactone decarboxylase family protein</fullName>
    </submittedName>
</protein>
<evidence type="ECO:0000313" key="2">
    <source>
        <dbReference type="EMBL" id="MFI2229709.1"/>
    </source>
</evidence>
<evidence type="ECO:0000313" key="3">
    <source>
        <dbReference type="Proteomes" id="UP001611494"/>
    </source>
</evidence>
<gene>
    <name evidence="2" type="ORF">ACH49Z_07635</name>
</gene>
<reference evidence="2 3" key="1">
    <citation type="submission" date="2024-10" db="EMBL/GenBank/DDBJ databases">
        <title>The Natural Products Discovery Center: Release of the First 8490 Sequenced Strains for Exploring Actinobacteria Biosynthetic Diversity.</title>
        <authorList>
            <person name="Kalkreuter E."/>
            <person name="Kautsar S.A."/>
            <person name="Yang D."/>
            <person name="Bader C.D."/>
            <person name="Teijaro C.N."/>
            <person name="Fluegel L."/>
            <person name="Davis C.M."/>
            <person name="Simpson J.R."/>
            <person name="Lauterbach L."/>
            <person name="Steele A.D."/>
            <person name="Gui C."/>
            <person name="Meng S."/>
            <person name="Li G."/>
            <person name="Viehrig K."/>
            <person name="Ye F."/>
            <person name="Su P."/>
            <person name="Kiefer A.F."/>
            <person name="Nichols A."/>
            <person name="Cepeda A.J."/>
            <person name="Yan W."/>
            <person name="Fan B."/>
            <person name="Jiang Y."/>
            <person name="Adhikari A."/>
            <person name="Zheng C.-J."/>
            <person name="Schuster L."/>
            <person name="Cowan T.M."/>
            <person name="Smanski M.J."/>
            <person name="Chevrette M.G."/>
            <person name="De Carvalho L.P.S."/>
            <person name="Shen B."/>
        </authorList>
    </citation>
    <scope>NUCLEOTIDE SEQUENCE [LARGE SCALE GENOMIC DNA]</scope>
    <source>
        <strain evidence="2 3">NPDC019377</strain>
    </source>
</reference>
<dbReference type="PANTHER" id="PTHR34846:SF5">
    <property type="entry name" value="CARBOXYMUCONOLACTONE DECARBOXYLASE-LIKE DOMAIN-CONTAINING PROTEIN"/>
    <property type="match status" value="1"/>
</dbReference>
<dbReference type="PANTHER" id="PTHR34846">
    <property type="entry name" value="4-CARBOXYMUCONOLACTONE DECARBOXYLASE FAMILY PROTEIN (AFU_ORTHOLOGUE AFUA_6G11590)"/>
    <property type="match status" value="1"/>
</dbReference>
<organism evidence="2 3">
    <name type="scientific">Nocardia testacea</name>
    <dbReference type="NCBI Taxonomy" id="248551"/>
    <lineage>
        <taxon>Bacteria</taxon>
        <taxon>Bacillati</taxon>
        <taxon>Actinomycetota</taxon>
        <taxon>Actinomycetes</taxon>
        <taxon>Mycobacteriales</taxon>
        <taxon>Nocardiaceae</taxon>
        <taxon>Nocardia</taxon>
    </lineage>
</organism>